<dbReference type="AlphaFoldDB" id="C0EP15"/>
<reference evidence="1 2" key="1">
    <citation type="submission" date="2009-01" db="EMBL/GenBank/DDBJ databases">
        <authorList>
            <person name="Fulton L."/>
            <person name="Clifton S."/>
            <person name="Chinwalla A.T."/>
            <person name="Mitreva M."/>
            <person name="Sodergren E."/>
            <person name="Weinstock G."/>
            <person name="Clifton S."/>
            <person name="Dooling D.J."/>
            <person name="Fulton B."/>
            <person name="Minx P."/>
            <person name="Pepin K.H."/>
            <person name="Johnson M."/>
            <person name="Bhonagiri V."/>
            <person name="Nash W.E."/>
            <person name="Mardis E.R."/>
            <person name="Wilson R.K."/>
        </authorList>
    </citation>
    <scope>NUCLEOTIDE SEQUENCE [LARGE SCALE GENOMIC DNA]</scope>
    <source>
        <strain evidence="1 2">NRL30031/H210</strain>
    </source>
</reference>
<organism evidence="1 2">
    <name type="scientific">Neisseria flavescens NRL30031/H210</name>
    <dbReference type="NCBI Taxonomy" id="546264"/>
    <lineage>
        <taxon>Bacteria</taxon>
        <taxon>Pseudomonadati</taxon>
        <taxon>Pseudomonadota</taxon>
        <taxon>Betaproteobacteria</taxon>
        <taxon>Neisseriales</taxon>
        <taxon>Neisseriaceae</taxon>
        <taxon>Neisseria</taxon>
    </lineage>
</organism>
<dbReference type="EMBL" id="ACEN01000077">
    <property type="protein sequence ID" value="EEG33229.1"/>
    <property type="molecule type" value="Genomic_DNA"/>
</dbReference>
<protein>
    <submittedName>
        <fullName evidence="1">Uncharacterized protein</fullName>
    </submittedName>
</protein>
<sequence>MGKLNYKGFRAIRCIRFHETCALCFNIIKAACSDGLVWAGLCYIIV</sequence>
<comment type="caution">
    <text evidence="1">The sequence shown here is derived from an EMBL/GenBank/DDBJ whole genome shotgun (WGS) entry which is preliminary data.</text>
</comment>
<evidence type="ECO:0000313" key="1">
    <source>
        <dbReference type="EMBL" id="EEG33229.1"/>
    </source>
</evidence>
<evidence type="ECO:0000313" key="2">
    <source>
        <dbReference type="Proteomes" id="UP000004457"/>
    </source>
</evidence>
<accession>C0EP15</accession>
<dbReference type="Proteomes" id="UP000004457">
    <property type="component" value="Unassembled WGS sequence"/>
</dbReference>
<gene>
    <name evidence="1" type="ORF">NEIFLAOT_01705</name>
</gene>
<name>C0EP15_NEIFL</name>
<keyword evidence="2" id="KW-1185">Reference proteome</keyword>
<proteinExistence type="predicted"/>